<feature type="region of interest" description="Disordered" evidence="1">
    <location>
        <begin position="17"/>
        <end position="53"/>
    </location>
</feature>
<dbReference type="EMBL" id="CAJNJA010050052">
    <property type="protein sequence ID" value="CAE7839728.1"/>
    <property type="molecule type" value="Genomic_DNA"/>
</dbReference>
<evidence type="ECO:0000313" key="3">
    <source>
        <dbReference type="Proteomes" id="UP000601435"/>
    </source>
</evidence>
<feature type="compositionally biased region" description="Basic and acidic residues" evidence="1">
    <location>
        <begin position="20"/>
        <end position="32"/>
    </location>
</feature>
<protein>
    <submittedName>
        <fullName evidence="2">PRKG2 protein</fullName>
    </submittedName>
</protein>
<gene>
    <name evidence="2" type="primary">PRKG2</name>
    <name evidence="2" type="ORF">SNEC2469_LOCUS25403</name>
</gene>
<comment type="caution">
    <text evidence="2">The sequence shown here is derived from an EMBL/GenBank/DDBJ whole genome shotgun (WGS) entry which is preliminary data.</text>
</comment>
<dbReference type="AlphaFoldDB" id="A0A812ZVH1"/>
<accession>A0A812ZVH1</accession>
<organism evidence="2 3">
    <name type="scientific">Symbiodinium necroappetens</name>
    <dbReference type="NCBI Taxonomy" id="1628268"/>
    <lineage>
        <taxon>Eukaryota</taxon>
        <taxon>Sar</taxon>
        <taxon>Alveolata</taxon>
        <taxon>Dinophyceae</taxon>
        <taxon>Suessiales</taxon>
        <taxon>Symbiodiniaceae</taxon>
        <taxon>Symbiodinium</taxon>
    </lineage>
</organism>
<reference evidence="2" key="1">
    <citation type="submission" date="2021-02" db="EMBL/GenBank/DDBJ databases">
        <authorList>
            <person name="Dougan E. K."/>
            <person name="Rhodes N."/>
            <person name="Thang M."/>
            <person name="Chan C."/>
        </authorList>
    </citation>
    <scope>NUCLEOTIDE SEQUENCE</scope>
</reference>
<sequence>MCSQGCVMGLRALLLQPRSRQKEDQLGRKPEDIPVASREGASGPPSTKFETPMERQVQDALKPHFSTLQEAVLHELEGAVECANPREQ</sequence>
<proteinExistence type="predicted"/>
<dbReference type="Proteomes" id="UP000601435">
    <property type="component" value="Unassembled WGS sequence"/>
</dbReference>
<keyword evidence="3" id="KW-1185">Reference proteome</keyword>
<evidence type="ECO:0000256" key="1">
    <source>
        <dbReference type="SAM" id="MobiDB-lite"/>
    </source>
</evidence>
<name>A0A812ZVH1_9DINO</name>
<evidence type="ECO:0000313" key="2">
    <source>
        <dbReference type="EMBL" id="CAE7839728.1"/>
    </source>
</evidence>